<dbReference type="GO" id="GO:0005524">
    <property type="term" value="F:ATP binding"/>
    <property type="evidence" value="ECO:0007669"/>
    <property type="project" value="UniProtKB-KW"/>
</dbReference>
<evidence type="ECO:0000313" key="4">
    <source>
        <dbReference type="Proteomes" id="UP000598360"/>
    </source>
</evidence>
<dbReference type="InterPro" id="IPR008322">
    <property type="entry name" value="UPF0261"/>
</dbReference>
<dbReference type="InterPro" id="IPR029058">
    <property type="entry name" value="AB_hydrolase_fold"/>
</dbReference>
<comment type="caution">
    <text evidence="3">The sequence shown here is derived from an EMBL/GenBank/DDBJ whole genome shotgun (WGS) entry which is preliminary data.</text>
</comment>
<keyword evidence="3" id="KW-0067">ATP-binding</keyword>
<dbReference type="RefSeq" id="WP_193926458.1">
    <property type="nucleotide sequence ID" value="NZ_JADEYC010000002.1"/>
</dbReference>
<dbReference type="InterPro" id="IPR056778">
    <property type="entry name" value="UPF0261_C"/>
</dbReference>
<dbReference type="PANTHER" id="PTHR31862:SF1">
    <property type="entry name" value="UPF0261 DOMAIN PROTEIN (AFU_ORTHOLOGUE AFUA_1G10120)"/>
    <property type="match status" value="1"/>
</dbReference>
<accession>A0A929B7G9</accession>
<dbReference type="NCBIfam" id="NF002674">
    <property type="entry name" value="PRK02399.1-2"/>
    <property type="match status" value="1"/>
</dbReference>
<dbReference type="PIRSF" id="PIRSF033271">
    <property type="entry name" value="UCP033271"/>
    <property type="match status" value="1"/>
</dbReference>
<dbReference type="PANTHER" id="PTHR31862">
    <property type="entry name" value="UPF0261 DOMAIN PROTEIN (AFU_ORTHOLOGUE AFUA_1G10120)"/>
    <property type="match status" value="1"/>
</dbReference>
<dbReference type="InterPro" id="IPR044122">
    <property type="entry name" value="UPF0261_N"/>
</dbReference>
<dbReference type="Gene3D" id="3.40.50.12030">
    <property type="entry name" value="Uncharacterised protein family UPF0261, NC domain"/>
    <property type="match status" value="1"/>
</dbReference>
<dbReference type="Pfam" id="PF23189">
    <property type="entry name" value="UPF0261_C"/>
    <property type="match status" value="1"/>
</dbReference>
<dbReference type="InterPro" id="IPR051353">
    <property type="entry name" value="Tobamovirus_resist_UPF0261"/>
</dbReference>
<keyword evidence="3" id="KW-0547">Nucleotide-binding</keyword>
<sequence>MDPVVVLLGTLDTKGTEYRWLRERLIAAGCRVVLVDAGVPGDPDAGADVPAERVAAAAGADPAALREAADRGAAMSAMGRGAAAVLAEQHRRGELDAVLALGGSGGAAITAAALRALPVGVPKLLVSTMVSGDVADYVGGSDVTLMYSVTDVSGINRISRQVLGNAAGAAVGMAGAHAARRTEPQPAADRPLVAASMFGVTTPAVTAARERLEELGYDVLVFHATGTGGRALESLAAGGDLAGVLDLTTTELADELLGGVLSAGPDRLRAAGRAGLPQVVSLGALDMCNFGPRSTVPEHYAQRNLVEHNAQVTLMRTEEPDMAQLGRTLGERLAAAAGPTAVFVPERGVSALDVHGGPFRDAAADAACTAALADALVGTGVEQHRIDAHINDPAFARAAAERLHELITTASTGPVAGAGAAQHR</sequence>
<reference evidence="3" key="1">
    <citation type="submission" date="2020-10" db="EMBL/GenBank/DDBJ databases">
        <title>Diversity and distribution of actinomycetes associated with coral in the coast of Hainan.</title>
        <authorList>
            <person name="Li F."/>
        </authorList>
    </citation>
    <scope>NUCLEOTIDE SEQUENCE</scope>
    <source>
        <strain evidence="3">HNM0983</strain>
    </source>
</reference>
<feature type="domain" description="UPF0261" evidence="2">
    <location>
        <begin position="190"/>
        <end position="407"/>
    </location>
</feature>
<evidence type="ECO:0000313" key="3">
    <source>
        <dbReference type="EMBL" id="MBE9373003.1"/>
    </source>
</evidence>
<feature type="domain" description="UPF0261" evidence="1">
    <location>
        <begin position="4"/>
        <end position="177"/>
    </location>
</feature>
<evidence type="ECO:0000259" key="1">
    <source>
        <dbReference type="Pfam" id="PF06792"/>
    </source>
</evidence>
<protein>
    <submittedName>
        <fullName evidence="3">Tm-1-like ATP-binding domain-containing protein</fullName>
    </submittedName>
</protein>
<dbReference type="SUPFAM" id="SSF53474">
    <property type="entry name" value="alpha/beta-Hydrolases"/>
    <property type="match status" value="1"/>
</dbReference>
<dbReference type="Proteomes" id="UP000598360">
    <property type="component" value="Unassembled WGS sequence"/>
</dbReference>
<gene>
    <name evidence="3" type="ORF">IQ251_00940</name>
</gene>
<dbReference type="Pfam" id="PF06792">
    <property type="entry name" value="UPF0261"/>
    <property type="match status" value="1"/>
</dbReference>
<dbReference type="CDD" id="cd15488">
    <property type="entry name" value="Tm-1-like"/>
    <property type="match status" value="1"/>
</dbReference>
<dbReference type="AlphaFoldDB" id="A0A929B7G9"/>
<keyword evidence="4" id="KW-1185">Reference proteome</keyword>
<dbReference type="EMBL" id="JADEYC010000002">
    <property type="protein sequence ID" value="MBE9373003.1"/>
    <property type="molecule type" value="Genomic_DNA"/>
</dbReference>
<name>A0A929B7G9_9PSEU</name>
<dbReference type="Gene3D" id="3.40.50.12020">
    <property type="entry name" value="Uncharacterised protein family UPF0261, NN domain"/>
    <property type="match status" value="1"/>
</dbReference>
<organism evidence="3 4">
    <name type="scientific">Saccharopolyspora montiporae</name>
    <dbReference type="NCBI Taxonomy" id="2781240"/>
    <lineage>
        <taxon>Bacteria</taxon>
        <taxon>Bacillati</taxon>
        <taxon>Actinomycetota</taxon>
        <taxon>Actinomycetes</taxon>
        <taxon>Pseudonocardiales</taxon>
        <taxon>Pseudonocardiaceae</taxon>
        <taxon>Saccharopolyspora</taxon>
    </lineage>
</organism>
<evidence type="ECO:0000259" key="2">
    <source>
        <dbReference type="Pfam" id="PF23189"/>
    </source>
</evidence>
<proteinExistence type="predicted"/>